<protein>
    <submittedName>
        <fullName evidence="1">Uncharacterized protein</fullName>
    </submittedName>
</protein>
<gene>
    <name evidence="1" type="ORF">METZ01_LOCUS128917</name>
</gene>
<evidence type="ECO:0000313" key="1">
    <source>
        <dbReference type="EMBL" id="SVA76063.1"/>
    </source>
</evidence>
<sequence>MKPEKWKNPDLKMFPHQVGFTSPPKDWDSAVSDFVRISPETVGAHARLLHVSDYAHELSQRADNFHLLDEVVHCMSNAGADVVGQVGTNWVHAGGTDADDIRRFTSEVSERYETPFHMAGLCLVEACEAMGVTKVALNSVYFWPDWRDGVVRFLRSAGLDVVWAGNFVDQGWYDDQQTVNDRTWIFPGDLASDSMRRVAESAPRAEAILVNGMPNWRRPDGLPQRTLARVSELEAQVDKPVISADVALYWAIFRTLGVAPSGNHGRLLDSLPRPEQRAEA</sequence>
<dbReference type="EMBL" id="UINC01018170">
    <property type="protein sequence ID" value="SVA76063.1"/>
    <property type="molecule type" value="Genomic_DNA"/>
</dbReference>
<dbReference type="Gene3D" id="3.40.50.12500">
    <property type="match status" value="1"/>
</dbReference>
<dbReference type="AlphaFoldDB" id="A0A381YHR1"/>
<organism evidence="1">
    <name type="scientific">marine metagenome</name>
    <dbReference type="NCBI Taxonomy" id="408172"/>
    <lineage>
        <taxon>unclassified sequences</taxon>
        <taxon>metagenomes</taxon>
        <taxon>ecological metagenomes</taxon>
    </lineage>
</organism>
<proteinExistence type="predicted"/>
<name>A0A381YHR1_9ZZZZ</name>
<dbReference type="Pfam" id="PF17645">
    <property type="entry name" value="Amdase"/>
    <property type="match status" value="1"/>
</dbReference>
<accession>A0A381YHR1</accession>
<dbReference type="InterPro" id="IPR026286">
    <property type="entry name" value="MaiA/AMDase"/>
</dbReference>
<dbReference type="InterPro" id="IPR053714">
    <property type="entry name" value="Iso_Racemase_Enz_sf"/>
</dbReference>
<reference evidence="1" key="1">
    <citation type="submission" date="2018-05" db="EMBL/GenBank/DDBJ databases">
        <authorList>
            <person name="Lanie J.A."/>
            <person name="Ng W.-L."/>
            <person name="Kazmierczak K.M."/>
            <person name="Andrzejewski T.M."/>
            <person name="Davidsen T.M."/>
            <person name="Wayne K.J."/>
            <person name="Tettelin H."/>
            <person name="Glass J.I."/>
            <person name="Rusch D."/>
            <person name="Podicherti R."/>
            <person name="Tsui H.-C.T."/>
            <person name="Winkler M.E."/>
        </authorList>
    </citation>
    <scope>NUCLEOTIDE SEQUENCE</scope>
</reference>